<gene>
    <name evidence="12" type="ORF">AWB78_01803</name>
</gene>
<organism evidence="12 13">
    <name type="scientific">Caballeronia calidae</name>
    <dbReference type="NCBI Taxonomy" id="1777139"/>
    <lineage>
        <taxon>Bacteria</taxon>
        <taxon>Pseudomonadati</taxon>
        <taxon>Pseudomonadota</taxon>
        <taxon>Betaproteobacteria</taxon>
        <taxon>Burkholderiales</taxon>
        <taxon>Burkholderiaceae</taxon>
        <taxon>Caballeronia</taxon>
    </lineage>
</organism>
<evidence type="ECO:0000256" key="8">
    <source>
        <dbReference type="ARBA" id="ARBA00023237"/>
    </source>
</evidence>
<dbReference type="PANTHER" id="PTHR30451:SF20">
    <property type="entry name" value="FIMBRIAE USHER"/>
    <property type="match status" value="1"/>
</dbReference>
<dbReference type="InterPro" id="IPR000015">
    <property type="entry name" value="Fimb_usher"/>
</dbReference>
<dbReference type="InterPro" id="IPR042186">
    <property type="entry name" value="FimD_plug_dom"/>
</dbReference>
<dbReference type="PROSITE" id="PS01151">
    <property type="entry name" value="FIMBRIAL_USHER"/>
    <property type="match status" value="1"/>
</dbReference>
<evidence type="ECO:0000256" key="1">
    <source>
        <dbReference type="ARBA" id="ARBA00004571"/>
    </source>
</evidence>
<dbReference type="EMBL" id="FCOX02000006">
    <property type="protein sequence ID" value="SAK58977.1"/>
    <property type="molecule type" value="Genomic_DNA"/>
</dbReference>
<evidence type="ECO:0000259" key="10">
    <source>
        <dbReference type="Pfam" id="PF13953"/>
    </source>
</evidence>
<dbReference type="Gene3D" id="2.60.40.2610">
    <property type="entry name" value="Outer membrane usher protein FimD, plug domain"/>
    <property type="match status" value="1"/>
</dbReference>
<dbReference type="Proteomes" id="UP000071859">
    <property type="component" value="Unassembled WGS sequence"/>
</dbReference>
<dbReference type="Pfam" id="PF13954">
    <property type="entry name" value="PapC_N"/>
    <property type="match status" value="1"/>
</dbReference>
<dbReference type="Pfam" id="PF00577">
    <property type="entry name" value="Usher"/>
    <property type="match status" value="1"/>
</dbReference>
<keyword evidence="6" id="KW-0732">Signal</keyword>
<keyword evidence="3 9" id="KW-0813">Transport</keyword>
<evidence type="ECO:0000313" key="12">
    <source>
        <dbReference type="EMBL" id="SAK58977.1"/>
    </source>
</evidence>
<dbReference type="GO" id="GO:0009279">
    <property type="term" value="C:cell outer membrane"/>
    <property type="evidence" value="ECO:0007669"/>
    <property type="project" value="UniProtKB-SubCell"/>
</dbReference>
<keyword evidence="9" id="KW-1029">Fimbrium biogenesis</keyword>
<name>A0A158APM2_9BURK</name>
<evidence type="ECO:0000256" key="2">
    <source>
        <dbReference type="ARBA" id="ARBA00008064"/>
    </source>
</evidence>
<evidence type="ECO:0000313" key="13">
    <source>
        <dbReference type="Proteomes" id="UP000071859"/>
    </source>
</evidence>
<evidence type="ECO:0000256" key="3">
    <source>
        <dbReference type="ARBA" id="ARBA00022448"/>
    </source>
</evidence>
<feature type="domain" description="PapC-like C-terminal" evidence="10">
    <location>
        <begin position="761"/>
        <end position="825"/>
    </location>
</feature>
<sequence length="842" mass="90252">MKELCLVVQTLAATGFGTHAWADETQQDSVQFNQEFLQSGSGAKADISRFNKSDEPLPGNYRADTYVNDTWVGKMSIAIKDVGDGTDAVQPCFDTELLEHLGADVRKLTPDALALLDRAHDTCAPIQRLIPDAKADFDSGELRLNVSIPQIALSSRARGYVDPKYWDEGVPAALLQYNANTYRSNAGGVSKQSDYLGLTGGINAGAWRFRYQGNVNHSSYGGTHYQSLSTYIQRDIVGIRGQLTVGDTFTDGQLFDSYGVRGVKLGSDDRMLPQSQRGYAPVVHGIANTNAKVQIRQNGNIIYETTVAPGAFEIDDLYPTGYGGDLQVIVTEADGSQHISTVPYAAAVNALRPGVTRYNAVVGQYRDATTSQHPFVSQFTLQRGLTNTVTLYGGVIAAEQYTSGILGTALNTRLGAFGFDVTQASARLGGNIGDRNGTSLRLSYSRVLEPTNTNIAIAAYRYSTSGFISLSDAMRLRQFIDVRNPGQAPRLQKSRVQFDISQSLGDRYGSLYATGSVQNYWNRGSHDTQLQLGYENRWKWLNYGLSLSRQYDVNAGNWDNRVMLTLNIPLGLDAHAPRTTTSYQHDSLNDSNSLQTSLSGTLGEDSAFSYGVNANYANGGGGATTTVGGNVAYSSPVTLLTVNASRSDRYSQVGAGMSGGAVLYGGGLAMTPNMSETVAIVDAPDAAGARLNNGSGLRVDHWGHAIVSGLQPYSNNDIELDPKGLPLNIQLKSSVQRTAPTAGAVVVTKFETQDTGKSAVLRVTRPNGGSLPFGSQVYDEAGETVGTVAQGSRIIATGLKADAGDLSVKWGAQAAQSCTIHYQLPDSKKPKTPFAILDGECR</sequence>
<dbReference type="InterPro" id="IPR025885">
    <property type="entry name" value="PapC_N"/>
</dbReference>
<evidence type="ECO:0000256" key="9">
    <source>
        <dbReference type="RuleBase" id="RU003884"/>
    </source>
</evidence>
<dbReference type="PANTHER" id="PTHR30451">
    <property type="entry name" value="OUTER MEMBRANE USHER PROTEIN"/>
    <property type="match status" value="1"/>
</dbReference>
<comment type="subcellular location">
    <subcellularLocation>
        <location evidence="1 9">Cell outer membrane</location>
        <topology evidence="1 9">Multi-pass membrane protein</topology>
    </subcellularLocation>
</comment>
<evidence type="ECO:0000259" key="11">
    <source>
        <dbReference type="Pfam" id="PF13954"/>
    </source>
</evidence>
<keyword evidence="13" id="KW-1185">Reference proteome</keyword>
<dbReference type="InterPro" id="IPR018030">
    <property type="entry name" value="Fimbrial_membr_usher_CS"/>
</dbReference>
<dbReference type="Gene3D" id="2.60.40.2070">
    <property type="match status" value="1"/>
</dbReference>
<reference evidence="12" key="1">
    <citation type="submission" date="2016-01" db="EMBL/GenBank/DDBJ databases">
        <authorList>
            <person name="Peeters C."/>
        </authorList>
    </citation>
    <scope>NUCLEOTIDE SEQUENCE</scope>
    <source>
        <strain evidence="12">LMG 29321</strain>
    </source>
</reference>
<evidence type="ECO:0000256" key="5">
    <source>
        <dbReference type="ARBA" id="ARBA00022692"/>
    </source>
</evidence>
<comment type="caution">
    <text evidence="12">The sequence shown here is derived from an EMBL/GenBank/DDBJ whole genome shotgun (WGS) entry which is preliminary data.</text>
</comment>
<keyword evidence="4" id="KW-1134">Transmembrane beta strand</keyword>
<evidence type="ECO:0000256" key="4">
    <source>
        <dbReference type="ARBA" id="ARBA00022452"/>
    </source>
</evidence>
<dbReference type="GO" id="GO:0009297">
    <property type="term" value="P:pilus assembly"/>
    <property type="evidence" value="ECO:0007669"/>
    <property type="project" value="InterPro"/>
</dbReference>
<proteinExistence type="inferred from homology"/>
<evidence type="ECO:0000256" key="6">
    <source>
        <dbReference type="ARBA" id="ARBA00022729"/>
    </source>
</evidence>
<dbReference type="FunFam" id="2.60.40.3110:FF:000001">
    <property type="entry name" value="Putative fimbrial outer membrane usher"/>
    <property type="match status" value="1"/>
</dbReference>
<protein>
    <submittedName>
        <fullName evidence="12">Fimbrial biogenesis outer membrane usher protein</fullName>
    </submittedName>
</protein>
<dbReference type="Pfam" id="PF13953">
    <property type="entry name" value="PapC_C"/>
    <property type="match status" value="1"/>
</dbReference>
<feature type="domain" description="PapC N-terminal" evidence="11">
    <location>
        <begin position="31"/>
        <end position="180"/>
    </location>
</feature>
<dbReference type="InterPro" id="IPR025949">
    <property type="entry name" value="PapC-like_C"/>
</dbReference>
<evidence type="ECO:0000256" key="7">
    <source>
        <dbReference type="ARBA" id="ARBA00023136"/>
    </source>
</evidence>
<comment type="similarity">
    <text evidence="2 9">Belongs to the fimbrial export usher family.</text>
</comment>
<keyword evidence="5 9" id="KW-0812">Transmembrane</keyword>
<dbReference type="GO" id="GO:0015473">
    <property type="term" value="F:fimbrial usher porin activity"/>
    <property type="evidence" value="ECO:0007669"/>
    <property type="project" value="InterPro"/>
</dbReference>
<keyword evidence="7 9" id="KW-0472">Membrane</keyword>
<keyword evidence="8 9" id="KW-0998">Cell outer membrane</keyword>
<dbReference type="InterPro" id="IPR037224">
    <property type="entry name" value="PapC_N_sf"/>
</dbReference>
<dbReference type="Gene3D" id="3.10.20.410">
    <property type="match status" value="1"/>
</dbReference>
<dbReference type="SUPFAM" id="SSF141729">
    <property type="entry name" value="FimD N-terminal domain-like"/>
    <property type="match status" value="1"/>
</dbReference>
<dbReference type="Gene3D" id="2.60.40.3110">
    <property type="match status" value="1"/>
</dbReference>
<dbReference type="InterPro" id="IPR043142">
    <property type="entry name" value="PapC-like_C_sf"/>
</dbReference>
<accession>A0A158APM2</accession>
<dbReference type="AlphaFoldDB" id="A0A158APM2"/>